<evidence type="ECO:0000256" key="1">
    <source>
        <dbReference type="SAM" id="SignalP"/>
    </source>
</evidence>
<evidence type="ECO:0000313" key="3">
    <source>
        <dbReference type="Proteomes" id="UP000823910"/>
    </source>
</evidence>
<gene>
    <name evidence="2" type="ORF">H9704_03795</name>
</gene>
<feature type="signal peptide" evidence="1">
    <location>
        <begin position="1"/>
        <end position="21"/>
    </location>
</feature>
<sequence length="169" mass="19552">MWKTLLTLMLVSILMTTNVYALTYDMQSNTSVDEPSELLPKEIKSDRASEKSVRRGDFFAEADLIITDEGEGNIGALAIAYFDHGVDEVYITIYLDRWNEEQERWQQVTYYDAEFYAEDYPDGLTNPDVSITFLNQERGYYYRLRSAFSAIYGDDYEGFSPTTSGIWIE</sequence>
<accession>A0A9D2MYG2</accession>
<organism evidence="2 3">
    <name type="scientific">Candidatus Enterocloster excrementipullorum</name>
    <dbReference type="NCBI Taxonomy" id="2838559"/>
    <lineage>
        <taxon>Bacteria</taxon>
        <taxon>Bacillati</taxon>
        <taxon>Bacillota</taxon>
        <taxon>Clostridia</taxon>
        <taxon>Lachnospirales</taxon>
        <taxon>Lachnospiraceae</taxon>
        <taxon>Enterocloster</taxon>
    </lineage>
</organism>
<protein>
    <submittedName>
        <fullName evidence="2">Uncharacterized protein</fullName>
    </submittedName>
</protein>
<name>A0A9D2MYG2_9FIRM</name>
<keyword evidence="1" id="KW-0732">Signal</keyword>
<feature type="chain" id="PRO_5039566775" evidence="1">
    <location>
        <begin position="22"/>
        <end position="169"/>
    </location>
</feature>
<evidence type="ECO:0000313" key="2">
    <source>
        <dbReference type="EMBL" id="HJC05265.1"/>
    </source>
</evidence>
<proteinExistence type="predicted"/>
<comment type="caution">
    <text evidence="2">The sequence shown here is derived from an EMBL/GenBank/DDBJ whole genome shotgun (WGS) entry which is preliminary data.</text>
</comment>
<dbReference type="EMBL" id="DWWT01000015">
    <property type="protein sequence ID" value="HJC05265.1"/>
    <property type="molecule type" value="Genomic_DNA"/>
</dbReference>
<dbReference type="AlphaFoldDB" id="A0A9D2MYG2"/>
<dbReference type="Proteomes" id="UP000823910">
    <property type="component" value="Unassembled WGS sequence"/>
</dbReference>
<reference evidence="2" key="2">
    <citation type="submission" date="2021-04" db="EMBL/GenBank/DDBJ databases">
        <authorList>
            <person name="Gilroy R."/>
        </authorList>
    </citation>
    <scope>NUCLEOTIDE SEQUENCE</scope>
    <source>
        <strain evidence="2">CHK180-15479</strain>
    </source>
</reference>
<reference evidence="2" key="1">
    <citation type="journal article" date="2021" name="PeerJ">
        <title>Extensive microbial diversity within the chicken gut microbiome revealed by metagenomics and culture.</title>
        <authorList>
            <person name="Gilroy R."/>
            <person name="Ravi A."/>
            <person name="Getino M."/>
            <person name="Pursley I."/>
            <person name="Horton D.L."/>
            <person name="Alikhan N.F."/>
            <person name="Baker D."/>
            <person name="Gharbi K."/>
            <person name="Hall N."/>
            <person name="Watson M."/>
            <person name="Adriaenssens E.M."/>
            <person name="Foster-Nyarko E."/>
            <person name="Jarju S."/>
            <person name="Secka A."/>
            <person name="Antonio M."/>
            <person name="Oren A."/>
            <person name="Chaudhuri R.R."/>
            <person name="La Ragione R."/>
            <person name="Hildebrand F."/>
            <person name="Pallen M.J."/>
        </authorList>
    </citation>
    <scope>NUCLEOTIDE SEQUENCE</scope>
    <source>
        <strain evidence="2">CHK180-15479</strain>
    </source>
</reference>